<evidence type="ECO:0000313" key="4">
    <source>
        <dbReference type="EMBL" id="KAL3675731.1"/>
    </source>
</evidence>
<name>A0ABD3GCZ0_9MARC</name>
<proteinExistence type="predicted"/>
<accession>A0ABD3GCZ0</accession>
<evidence type="ECO:0000259" key="3">
    <source>
        <dbReference type="PROSITE" id="PS50234"/>
    </source>
</evidence>
<dbReference type="InterPro" id="IPR002035">
    <property type="entry name" value="VWF_A"/>
</dbReference>
<organism evidence="4 5">
    <name type="scientific">Riccia sorocarpa</name>
    <dbReference type="NCBI Taxonomy" id="122646"/>
    <lineage>
        <taxon>Eukaryota</taxon>
        <taxon>Viridiplantae</taxon>
        <taxon>Streptophyta</taxon>
        <taxon>Embryophyta</taxon>
        <taxon>Marchantiophyta</taxon>
        <taxon>Marchantiopsida</taxon>
        <taxon>Marchantiidae</taxon>
        <taxon>Marchantiales</taxon>
        <taxon>Ricciaceae</taxon>
        <taxon>Riccia</taxon>
    </lineage>
</organism>
<dbReference type="PROSITE" id="PS50234">
    <property type="entry name" value="VWFA"/>
    <property type="match status" value="1"/>
</dbReference>
<dbReference type="Proteomes" id="UP001633002">
    <property type="component" value="Unassembled WGS sequence"/>
</dbReference>
<protein>
    <recommendedName>
        <fullName evidence="3">VWFA domain-containing protein</fullName>
    </recommendedName>
</protein>
<dbReference type="InterPro" id="IPR051173">
    <property type="entry name" value="Ca_channel_alpha-2/delta"/>
</dbReference>
<reference evidence="4 5" key="1">
    <citation type="submission" date="2024-09" db="EMBL/GenBank/DDBJ databases">
        <title>Chromosome-scale assembly of Riccia sorocarpa.</title>
        <authorList>
            <person name="Paukszto L."/>
        </authorList>
    </citation>
    <scope>NUCLEOTIDE SEQUENCE [LARGE SCALE GENOMIC DNA]</scope>
    <source>
        <strain evidence="4">LP-2024</strain>
        <tissue evidence="4">Aerial parts of the thallus</tissue>
    </source>
</reference>
<dbReference type="InterPro" id="IPR036465">
    <property type="entry name" value="vWFA_dom_sf"/>
</dbReference>
<keyword evidence="2" id="KW-0732">Signal</keyword>
<evidence type="ECO:0000313" key="5">
    <source>
        <dbReference type="Proteomes" id="UP001633002"/>
    </source>
</evidence>
<dbReference type="EMBL" id="JBJQOH010000008">
    <property type="protein sequence ID" value="KAL3675731.1"/>
    <property type="molecule type" value="Genomic_DNA"/>
</dbReference>
<feature type="chain" id="PRO_5044803709" description="VWFA domain-containing protein" evidence="2">
    <location>
        <begin position="41"/>
        <end position="666"/>
    </location>
</feature>
<dbReference type="PANTHER" id="PTHR10166:SF37">
    <property type="entry name" value="STOLID, ISOFORM H"/>
    <property type="match status" value="1"/>
</dbReference>
<comment type="caution">
    <text evidence="4">The sequence shown here is derived from an EMBL/GenBank/DDBJ whole genome shotgun (WGS) entry which is preliminary data.</text>
</comment>
<dbReference type="AlphaFoldDB" id="A0ABD3GCZ0"/>
<dbReference type="SUPFAM" id="SSF53300">
    <property type="entry name" value="vWA-like"/>
    <property type="match status" value="1"/>
</dbReference>
<feature type="transmembrane region" description="Helical" evidence="1">
    <location>
        <begin position="598"/>
        <end position="619"/>
    </location>
</feature>
<keyword evidence="1" id="KW-0812">Transmembrane</keyword>
<gene>
    <name evidence="4" type="ORF">R1sor_025679</name>
</gene>
<keyword evidence="1" id="KW-1133">Transmembrane helix</keyword>
<keyword evidence="5" id="KW-1185">Reference proteome</keyword>
<evidence type="ECO:0000256" key="1">
    <source>
        <dbReference type="SAM" id="Phobius"/>
    </source>
</evidence>
<dbReference type="PANTHER" id="PTHR10166">
    <property type="entry name" value="VOLTAGE-DEPENDENT CALCIUM CHANNEL SUBUNIT ALPHA-2/DELTA-RELATED"/>
    <property type="match status" value="1"/>
</dbReference>
<feature type="signal peptide" evidence="2">
    <location>
        <begin position="1"/>
        <end position="40"/>
    </location>
</feature>
<evidence type="ECO:0000256" key="2">
    <source>
        <dbReference type="SAM" id="SignalP"/>
    </source>
</evidence>
<feature type="domain" description="VWFA" evidence="3">
    <location>
        <begin position="241"/>
        <end position="459"/>
    </location>
</feature>
<sequence length="666" mass="72262">MASRQPQISGASKRMCSSRVLALTLVFWAVLIGNHGDGHAHEAVASWRSLLEVKSNADEQFVNVVEDSVKSVAESVLSNYRRSQGLWERSNCNTSCSVFSCQTKQLVDKSLCVQLPANSTFLSDQHCTRLDGNVKNCSWALLSDQSYVRLPGGLDKLVRTKISPDQQLTICSQKDLDQIFPKIYANTSTKPFDKLVWSMFGAANGVFRIYPGLELSPTKCKESFDPRKRPWYRAITGVSKQVVILLDGGGLMGEFISNPGTDSFFDATTKILCEFLDTVNEDDTVSVYKFDHTGLIQTDHVKVVNMPDPSNVAAFTNASAALKAAMKHMSDNIARSTPQANLTAALENLLLSNDSGFDTSTSQNLKVLFIFTRGHLADGTSISLPSDSSIAQALTRLSVRPFIYQWKDQSDNSTDPSLQSVACALNASYNVLAYNEIIPRSNDIVGDPLSALQSFFSYVARIRHTNNAAPIWIHSSAPFTDIGVDLVGVSYPVFDGDVLLGVACIQVLPNVTVKTADQIVQLPGPSLNCSANLRDSYAANSRDDNVGMANPTMIEGLCLGDNLQASHYGNRTCCDNQCSVETSSSIIQYNSSTKFPTGAIVGIVVGGCLFLAGICLVCFRNAILEFFISCKAFIRRTIQGSGGLTIHGGKGIPTQSVNSQEEVINP</sequence>
<dbReference type="Gene3D" id="3.40.50.410">
    <property type="entry name" value="von Willebrand factor, type A domain"/>
    <property type="match status" value="1"/>
</dbReference>
<keyword evidence="1" id="KW-0472">Membrane</keyword>